<evidence type="ECO:0000313" key="2">
    <source>
        <dbReference type="Proteomes" id="UP000076925"/>
    </source>
</evidence>
<dbReference type="STRING" id="128403.WA1_24580"/>
<comment type="caution">
    <text evidence="1">The sequence shown here is derived from an EMBL/GenBank/DDBJ whole genome shotgun (WGS) entry which is preliminary data.</text>
</comment>
<protein>
    <submittedName>
        <fullName evidence="1">Addiction module antitoxin</fullName>
    </submittedName>
</protein>
<keyword evidence="2" id="KW-1185">Reference proteome</keyword>
<dbReference type="RefSeq" id="WP_017739887.1">
    <property type="nucleotide sequence ID" value="NZ_KQ976354.1"/>
</dbReference>
<dbReference type="OrthoDB" id="197283at2"/>
<dbReference type="Pfam" id="PF05016">
    <property type="entry name" value="ParE_toxin"/>
    <property type="match status" value="1"/>
</dbReference>
<proteinExistence type="predicted"/>
<dbReference type="EMBL" id="ANNX02000026">
    <property type="protein sequence ID" value="KYC40804.1"/>
    <property type="molecule type" value="Genomic_DNA"/>
</dbReference>
<accession>A0A139X7Y1</accession>
<evidence type="ECO:0000313" key="1">
    <source>
        <dbReference type="EMBL" id="KYC40804.1"/>
    </source>
</evidence>
<dbReference type="InterPro" id="IPR007712">
    <property type="entry name" value="RelE/ParE_toxin"/>
</dbReference>
<dbReference type="AlphaFoldDB" id="A0A139X7Y1"/>
<gene>
    <name evidence="1" type="ORF">WA1_24580</name>
</gene>
<sequence length="124" mass="14581">MTESSPIEIRLTVEFQRKVRTLSKKYRQIQRDLEEILEQLQAGNFLGDRLSSIGYEIFKVRVKNRVIKKGKSAGYRLIYWIRSSNTIVLLDISSKSEQKDIEVTEIQRILVEFEKQSNAEQTEE</sequence>
<organism evidence="1 2">
    <name type="scientific">Scytonema hofmannii PCC 7110</name>
    <dbReference type="NCBI Taxonomy" id="128403"/>
    <lineage>
        <taxon>Bacteria</taxon>
        <taxon>Bacillati</taxon>
        <taxon>Cyanobacteriota</taxon>
        <taxon>Cyanophyceae</taxon>
        <taxon>Nostocales</taxon>
        <taxon>Scytonemataceae</taxon>
        <taxon>Scytonema</taxon>
    </lineage>
</organism>
<dbReference type="Proteomes" id="UP000076925">
    <property type="component" value="Unassembled WGS sequence"/>
</dbReference>
<reference evidence="1 2" key="1">
    <citation type="journal article" date="2013" name="Genome Biol. Evol.">
        <title>Genomes of Stigonematalean cyanobacteria (subsection V) and the evolution of oxygenic photosynthesis from prokaryotes to plastids.</title>
        <authorList>
            <person name="Dagan T."/>
            <person name="Roettger M."/>
            <person name="Stucken K."/>
            <person name="Landan G."/>
            <person name="Koch R."/>
            <person name="Major P."/>
            <person name="Gould S.B."/>
            <person name="Goremykin V.V."/>
            <person name="Rippka R."/>
            <person name="Tandeau de Marsac N."/>
            <person name="Gugger M."/>
            <person name="Lockhart P.J."/>
            <person name="Allen J.F."/>
            <person name="Brune I."/>
            <person name="Maus I."/>
            <person name="Puhler A."/>
            <person name="Martin W.F."/>
        </authorList>
    </citation>
    <scope>NUCLEOTIDE SEQUENCE [LARGE SCALE GENOMIC DNA]</scope>
    <source>
        <strain evidence="1 2">PCC 7110</strain>
    </source>
</reference>
<name>A0A139X7Y1_9CYAN</name>